<sequence length="88" mass="10671">MAKTKDIFIPTREEQDAMSLCWVNDLAYVIKAKNNNRYNVIKYQISNYKEVFYYKENNIIVEFTETEALKKTMELYKFHAKRFTNEKI</sequence>
<proteinExistence type="predicted"/>
<evidence type="ECO:0000313" key="1">
    <source>
        <dbReference type="EMBL" id="CAB4136488.1"/>
    </source>
</evidence>
<evidence type="ECO:0000313" key="2">
    <source>
        <dbReference type="EMBL" id="CAB4173114.1"/>
    </source>
</evidence>
<name>A0A6J5LQC9_9CAUD</name>
<gene>
    <name evidence="1" type="ORF">UFOVP309_17</name>
    <name evidence="2" type="ORF">UFOVP946_24</name>
</gene>
<dbReference type="EMBL" id="LR796320">
    <property type="protein sequence ID" value="CAB4136488.1"/>
    <property type="molecule type" value="Genomic_DNA"/>
</dbReference>
<reference evidence="1" key="1">
    <citation type="submission" date="2020-04" db="EMBL/GenBank/DDBJ databases">
        <authorList>
            <person name="Chiriac C."/>
            <person name="Salcher M."/>
            <person name="Ghai R."/>
            <person name="Kavagutti S V."/>
        </authorList>
    </citation>
    <scope>NUCLEOTIDE SEQUENCE</scope>
</reference>
<accession>A0A6J5LQC9</accession>
<protein>
    <submittedName>
        <fullName evidence="1">Uncharacterized protein</fullName>
    </submittedName>
</protein>
<organism evidence="1">
    <name type="scientific">uncultured Caudovirales phage</name>
    <dbReference type="NCBI Taxonomy" id="2100421"/>
    <lineage>
        <taxon>Viruses</taxon>
        <taxon>Duplodnaviria</taxon>
        <taxon>Heunggongvirae</taxon>
        <taxon>Uroviricota</taxon>
        <taxon>Caudoviricetes</taxon>
        <taxon>Peduoviridae</taxon>
        <taxon>Maltschvirus</taxon>
        <taxon>Maltschvirus maltsch</taxon>
    </lineage>
</organism>
<dbReference type="EMBL" id="LR796897">
    <property type="protein sequence ID" value="CAB4173114.1"/>
    <property type="molecule type" value="Genomic_DNA"/>
</dbReference>